<accession>A0A9P8AGQ6</accession>
<dbReference type="GO" id="GO:0046872">
    <property type="term" value="F:metal ion binding"/>
    <property type="evidence" value="ECO:0007669"/>
    <property type="project" value="UniProtKB-KW"/>
</dbReference>
<sequence>MFRQAWRRYATYNRFKNSPPPINVNFVVSLLSTRRAAYVGGGLAAFYVYNLDRAPYSGRLRCLWVPDQAVKLIGDLEENNMLQSFKGSILPKSNPLQYRISKIMNRLLASALESLPTPERRRYLELLPWEIHIINDNLLPPNAFVLPNGKIYVISSILPIAENDSGIATVLGHELAHLLALHSSEALLKKPVQILVSSLLYLATGSSLVSNLFTGVLLSQPASRAQETEADRIGCELMAMLCFNLNELTKFWKRMSDYERAHGSVDNALTNMLSTHPASKKRVEDIQLWMPHLREVEEKSGCNQHLFERFNKVQYNFFK</sequence>
<evidence type="ECO:0000256" key="4">
    <source>
        <dbReference type="ARBA" id="ARBA00022833"/>
    </source>
</evidence>
<evidence type="ECO:0000259" key="7">
    <source>
        <dbReference type="Pfam" id="PF01435"/>
    </source>
</evidence>
<dbReference type="RefSeq" id="XP_043046874.1">
    <property type="nucleotide sequence ID" value="XM_043194282.1"/>
</dbReference>
<evidence type="ECO:0000313" key="9">
    <source>
        <dbReference type="Proteomes" id="UP000790833"/>
    </source>
</evidence>
<evidence type="ECO:0000313" key="8">
    <source>
        <dbReference type="EMBL" id="KAG7191322.1"/>
    </source>
</evidence>
<evidence type="ECO:0000256" key="3">
    <source>
        <dbReference type="ARBA" id="ARBA00022801"/>
    </source>
</evidence>
<reference evidence="8" key="1">
    <citation type="submission" date="2021-03" db="EMBL/GenBank/DDBJ databases">
        <authorList>
            <person name="Palmer J.M."/>
        </authorList>
    </citation>
    <scope>NUCLEOTIDE SEQUENCE</scope>
    <source>
        <strain evidence="8">ARV_011</strain>
    </source>
</reference>
<gene>
    <name evidence="8" type="primary">OMA1</name>
    <name evidence="8" type="ORF">KQ657_003563</name>
</gene>
<dbReference type="GeneID" id="66116937"/>
<dbReference type="EMBL" id="JAHMUF010000034">
    <property type="protein sequence ID" value="KAG7191322.1"/>
    <property type="molecule type" value="Genomic_DNA"/>
</dbReference>
<dbReference type="OrthoDB" id="7464992at2759"/>
<dbReference type="Pfam" id="PF01435">
    <property type="entry name" value="Peptidase_M48"/>
    <property type="match status" value="1"/>
</dbReference>
<keyword evidence="1 6" id="KW-0645">Protease</keyword>
<dbReference type="GO" id="GO:0006515">
    <property type="term" value="P:protein quality control for misfolded or incompletely synthesized proteins"/>
    <property type="evidence" value="ECO:0007669"/>
    <property type="project" value="TreeGrafter"/>
</dbReference>
<dbReference type="AlphaFoldDB" id="A0A9P8AGQ6"/>
<dbReference type="CDD" id="cd07331">
    <property type="entry name" value="M48C_Oma1_like"/>
    <property type="match status" value="1"/>
</dbReference>
<evidence type="ECO:0000256" key="1">
    <source>
        <dbReference type="ARBA" id="ARBA00022670"/>
    </source>
</evidence>
<feature type="domain" description="Peptidase M48" evidence="7">
    <location>
        <begin position="127"/>
        <end position="287"/>
    </location>
</feature>
<keyword evidence="5 6" id="KW-0482">Metalloprotease</keyword>
<dbReference type="PANTHER" id="PTHR22726:SF1">
    <property type="entry name" value="METALLOENDOPEPTIDASE OMA1, MITOCHONDRIAL"/>
    <property type="match status" value="1"/>
</dbReference>
<proteinExistence type="inferred from homology"/>
<dbReference type="InterPro" id="IPR051156">
    <property type="entry name" value="Mito/Outer_Membr_Metalloprot"/>
</dbReference>
<evidence type="ECO:0000256" key="6">
    <source>
        <dbReference type="RuleBase" id="RU003983"/>
    </source>
</evidence>
<dbReference type="InterPro" id="IPR001915">
    <property type="entry name" value="Peptidase_M48"/>
</dbReference>
<organism evidence="8 9">
    <name type="scientific">Scheffersomyces spartinae</name>
    <dbReference type="NCBI Taxonomy" id="45513"/>
    <lineage>
        <taxon>Eukaryota</taxon>
        <taxon>Fungi</taxon>
        <taxon>Dikarya</taxon>
        <taxon>Ascomycota</taxon>
        <taxon>Saccharomycotina</taxon>
        <taxon>Pichiomycetes</taxon>
        <taxon>Debaryomycetaceae</taxon>
        <taxon>Scheffersomyces</taxon>
    </lineage>
</organism>
<keyword evidence="4 6" id="KW-0862">Zinc</keyword>
<name>A0A9P8AGQ6_9ASCO</name>
<comment type="cofactor">
    <cofactor evidence="6">
        <name>Zn(2+)</name>
        <dbReference type="ChEBI" id="CHEBI:29105"/>
    </cofactor>
    <text evidence="6">Binds 1 zinc ion per subunit.</text>
</comment>
<protein>
    <submittedName>
        <fullName evidence="8">Metalloendopeptidase</fullName>
    </submittedName>
</protein>
<dbReference type="Gene3D" id="3.30.2010.10">
    <property type="entry name" value="Metalloproteases ('zincins'), catalytic domain"/>
    <property type="match status" value="1"/>
</dbReference>
<evidence type="ECO:0000256" key="2">
    <source>
        <dbReference type="ARBA" id="ARBA00022723"/>
    </source>
</evidence>
<comment type="similarity">
    <text evidence="6">Belongs to the peptidase M48 family.</text>
</comment>
<dbReference type="Proteomes" id="UP000790833">
    <property type="component" value="Unassembled WGS sequence"/>
</dbReference>
<dbReference type="PANTHER" id="PTHR22726">
    <property type="entry name" value="METALLOENDOPEPTIDASE OMA1"/>
    <property type="match status" value="1"/>
</dbReference>
<dbReference type="GO" id="GO:0034982">
    <property type="term" value="P:mitochondrial protein processing"/>
    <property type="evidence" value="ECO:0007669"/>
    <property type="project" value="TreeGrafter"/>
</dbReference>
<keyword evidence="2" id="KW-0479">Metal-binding</keyword>
<comment type="caution">
    <text evidence="8">The sequence shown here is derived from an EMBL/GenBank/DDBJ whole genome shotgun (WGS) entry which is preliminary data.</text>
</comment>
<keyword evidence="9" id="KW-1185">Reference proteome</keyword>
<evidence type="ECO:0000256" key="5">
    <source>
        <dbReference type="ARBA" id="ARBA00023049"/>
    </source>
</evidence>
<dbReference type="GO" id="GO:0004222">
    <property type="term" value="F:metalloendopeptidase activity"/>
    <property type="evidence" value="ECO:0007669"/>
    <property type="project" value="InterPro"/>
</dbReference>
<dbReference type="GO" id="GO:0005743">
    <property type="term" value="C:mitochondrial inner membrane"/>
    <property type="evidence" value="ECO:0007669"/>
    <property type="project" value="TreeGrafter"/>
</dbReference>
<keyword evidence="3 6" id="KW-0378">Hydrolase</keyword>